<reference evidence="3 4" key="1">
    <citation type="submission" date="2020-09" db="EMBL/GenBank/DDBJ databases">
        <title>Paenibacillus sp. strain PR3 16S rRNA gene Genome sequencing and assembly.</title>
        <authorList>
            <person name="Kim J."/>
        </authorList>
    </citation>
    <scope>NUCLEOTIDE SEQUENCE [LARGE SCALE GENOMIC DNA]</scope>
    <source>
        <strain evidence="3 4">PR3</strain>
    </source>
</reference>
<comment type="similarity">
    <text evidence="2">Belongs to the SspI family.</text>
</comment>
<organism evidence="3 4">
    <name type="scientific">Paenibacillus terricola</name>
    <dbReference type="NCBI Taxonomy" id="2763503"/>
    <lineage>
        <taxon>Bacteria</taxon>
        <taxon>Bacillati</taxon>
        <taxon>Bacillota</taxon>
        <taxon>Bacilli</taxon>
        <taxon>Bacillales</taxon>
        <taxon>Paenibacillaceae</taxon>
        <taxon>Paenibacillus</taxon>
    </lineage>
</organism>
<comment type="caution">
    <text evidence="3">The sequence shown here is derived from an EMBL/GenBank/DDBJ whole genome shotgun (WGS) entry which is preliminary data.</text>
</comment>
<dbReference type="NCBIfam" id="TIGR03092">
    <property type="entry name" value="SASP_sspI"/>
    <property type="match status" value="1"/>
</dbReference>
<evidence type="ECO:0000256" key="1">
    <source>
        <dbReference type="ARBA" id="ARBA00022969"/>
    </source>
</evidence>
<keyword evidence="4" id="KW-1185">Reference proteome</keyword>
<sequence>MNTIDLRQAIILRVKDKSNEELSDIIQDSIGANEQALPGLGVLFEMIWQDSSATEQTNMVGSLHRHLNAGDSGDAAGLGHS</sequence>
<evidence type="ECO:0000256" key="2">
    <source>
        <dbReference type="HAMAP-Rule" id="MF_00669"/>
    </source>
</evidence>
<comment type="induction">
    <text evidence="2">Expressed only in the forespore compartment of sporulating cells.</text>
</comment>
<accession>A0ABR8MMB3</accession>
<evidence type="ECO:0000313" key="3">
    <source>
        <dbReference type="EMBL" id="MBD3917157.1"/>
    </source>
</evidence>
<dbReference type="Pfam" id="PF14098">
    <property type="entry name" value="SSPI"/>
    <property type="match status" value="1"/>
</dbReference>
<dbReference type="HAMAP" id="MF_00669">
    <property type="entry name" value="SspI"/>
    <property type="match status" value="1"/>
</dbReference>
<dbReference type="Proteomes" id="UP000609346">
    <property type="component" value="Unassembled WGS sequence"/>
</dbReference>
<evidence type="ECO:0000313" key="4">
    <source>
        <dbReference type="Proteomes" id="UP000609346"/>
    </source>
</evidence>
<dbReference type="RefSeq" id="WP_191201492.1">
    <property type="nucleotide sequence ID" value="NZ_JACXZA010000001.1"/>
</dbReference>
<dbReference type="EMBL" id="JACXZA010000001">
    <property type="protein sequence ID" value="MBD3917157.1"/>
    <property type="molecule type" value="Genomic_DNA"/>
</dbReference>
<name>A0ABR8MMB3_9BACL</name>
<gene>
    <name evidence="2 3" type="primary">sspI</name>
    <name evidence="3" type="ORF">H8B09_00200</name>
</gene>
<comment type="subcellular location">
    <subcellularLocation>
        <location evidence="2">Spore core</location>
    </subcellularLocation>
</comment>
<dbReference type="InterPro" id="IPR017525">
    <property type="entry name" value="SspI"/>
</dbReference>
<proteinExistence type="evidence at transcript level"/>
<protein>
    <recommendedName>
        <fullName evidence="2">Small, acid-soluble spore protein I</fullName>
        <shortName evidence="2">SASP I</shortName>
    </recommendedName>
</protein>
<keyword evidence="1 2" id="KW-0749">Sporulation</keyword>